<keyword evidence="7" id="KW-1185">Reference proteome</keyword>
<dbReference type="GO" id="GO:0046982">
    <property type="term" value="F:protein heterodimerization activity"/>
    <property type="evidence" value="ECO:0007669"/>
    <property type="project" value="InterPro"/>
</dbReference>
<dbReference type="Pfam" id="PF00808">
    <property type="entry name" value="CBFD_NFYB_HMF"/>
    <property type="match status" value="1"/>
</dbReference>
<comment type="similarity">
    <text evidence="1">Belongs to the NFYB/HAP3 subunit family.</text>
</comment>
<dbReference type="AlphaFoldDB" id="A0A5P1EUA1"/>
<dbReference type="EMBL" id="CM007385">
    <property type="protein sequence ID" value="ONK69384.1"/>
    <property type="molecule type" value="Genomic_DNA"/>
</dbReference>
<dbReference type="PANTHER" id="PTHR11064">
    <property type="entry name" value="CCAAT-BINDING TRANSCRIPTION FACTOR-RELATED"/>
    <property type="match status" value="1"/>
</dbReference>
<keyword evidence="3" id="KW-0804">Transcription</keyword>
<evidence type="ECO:0000313" key="7">
    <source>
        <dbReference type="Proteomes" id="UP000243459"/>
    </source>
</evidence>
<evidence type="ECO:0000259" key="5">
    <source>
        <dbReference type="Pfam" id="PF00808"/>
    </source>
</evidence>
<dbReference type="Gene3D" id="1.10.20.10">
    <property type="entry name" value="Histone, subunit A"/>
    <property type="match status" value="1"/>
</dbReference>
<dbReference type="Proteomes" id="UP000243459">
    <property type="component" value="Chromosome 5"/>
</dbReference>
<evidence type="ECO:0000256" key="2">
    <source>
        <dbReference type="ARBA" id="ARBA00023015"/>
    </source>
</evidence>
<accession>A0A5P1EUA1</accession>
<dbReference type="GO" id="GO:0001228">
    <property type="term" value="F:DNA-binding transcription activator activity, RNA polymerase II-specific"/>
    <property type="evidence" value="ECO:0007669"/>
    <property type="project" value="InterPro"/>
</dbReference>
<feature type="compositionally biased region" description="Low complexity" evidence="4">
    <location>
        <begin position="110"/>
        <end position="125"/>
    </location>
</feature>
<dbReference type="InterPro" id="IPR003958">
    <property type="entry name" value="CBFA_NFYB_domain"/>
</dbReference>
<feature type="domain" description="Transcription factor CBF/NF-Y/archaeal histone" evidence="5">
    <location>
        <begin position="54"/>
        <end position="100"/>
    </location>
</feature>
<sequence>MHGARSHTAPPATTYSNGSNTSLNLQPTNQQRAAPISQAAAAEQQCAVREQDAFMPIANVIRIMRKVVPSHAKSRDDAKETIQECVSEYISFITSEANDALPGVPPQVPRGSRGTSAAPSAGPAPCLRRGPLGASGGDLGVAMQRRRPPQMAAMPLAMGGDHLFISIAAATGAAISLARVWGARGWAEAGYFFLEGIRLMEEEARSSSHHSSRPSSLPSCCKDNSGAALLPRRCF</sequence>
<dbReference type="Gramene" id="ONK69384">
    <property type="protein sequence ID" value="ONK69384"/>
    <property type="gene ID" value="A4U43_C05F22290"/>
</dbReference>
<evidence type="ECO:0000256" key="4">
    <source>
        <dbReference type="SAM" id="MobiDB-lite"/>
    </source>
</evidence>
<gene>
    <name evidence="6" type="ORF">A4U43_C05F22290</name>
</gene>
<proteinExistence type="inferred from homology"/>
<dbReference type="InterPro" id="IPR027113">
    <property type="entry name" value="Transc_fact_NFYB/HAP3"/>
</dbReference>
<dbReference type="GO" id="GO:0016602">
    <property type="term" value="C:CCAAT-binding factor complex"/>
    <property type="evidence" value="ECO:0007669"/>
    <property type="project" value="InterPro"/>
</dbReference>
<reference evidence="7" key="1">
    <citation type="journal article" date="2017" name="Nat. Commun.">
        <title>The asparagus genome sheds light on the origin and evolution of a young Y chromosome.</title>
        <authorList>
            <person name="Harkess A."/>
            <person name="Zhou J."/>
            <person name="Xu C."/>
            <person name="Bowers J.E."/>
            <person name="Van der Hulst R."/>
            <person name="Ayyampalayam S."/>
            <person name="Mercati F."/>
            <person name="Riccardi P."/>
            <person name="McKain M.R."/>
            <person name="Kakrana A."/>
            <person name="Tang H."/>
            <person name="Ray J."/>
            <person name="Groenendijk J."/>
            <person name="Arikit S."/>
            <person name="Mathioni S.M."/>
            <person name="Nakano M."/>
            <person name="Shan H."/>
            <person name="Telgmann-Rauber A."/>
            <person name="Kanno A."/>
            <person name="Yue Z."/>
            <person name="Chen H."/>
            <person name="Li W."/>
            <person name="Chen Y."/>
            <person name="Xu X."/>
            <person name="Zhang Y."/>
            <person name="Luo S."/>
            <person name="Chen H."/>
            <person name="Gao J."/>
            <person name="Mao Z."/>
            <person name="Pires J.C."/>
            <person name="Luo M."/>
            <person name="Kudrna D."/>
            <person name="Wing R.A."/>
            <person name="Meyers B.C."/>
            <person name="Yi K."/>
            <person name="Kong H."/>
            <person name="Lavrijsen P."/>
            <person name="Sunseri F."/>
            <person name="Falavigna A."/>
            <person name="Ye Y."/>
            <person name="Leebens-Mack J.H."/>
            <person name="Chen G."/>
        </authorList>
    </citation>
    <scope>NUCLEOTIDE SEQUENCE [LARGE SCALE GENOMIC DNA]</scope>
    <source>
        <strain evidence="7">cv. DH0086</strain>
    </source>
</reference>
<evidence type="ECO:0000313" key="6">
    <source>
        <dbReference type="EMBL" id="ONK69384.1"/>
    </source>
</evidence>
<protein>
    <recommendedName>
        <fullName evidence="5">Transcription factor CBF/NF-Y/archaeal histone domain-containing protein</fullName>
    </recommendedName>
</protein>
<organism evidence="6 7">
    <name type="scientific">Asparagus officinalis</name>
    <name type="common">Garden asparagus</name>
    <dbReference type="NCBI Taxonomy" id="4686"/>
    <lineage>
        <taxon>Eukaryota</taxon>
        <taxon>Viridiplantae</taxon>
        <taxon>Streptophyta</taxon>
        <taxon>Embryophyta</taxon>
        <taxon>Tracheophyta</taxon>
        <taxon>Spermatophyta</taxon>
        <taxon>Magnoliopsida</taxon>
        <taxon>Liliopsida</taxon>
        <taxon>Asparagales</taxon>
        <taxon>Asparagaceae</taxon>
        <taxon>Asparagoideae</taxon>
        <taxon>Asparagus</taxon>
    </lineage>
</organism>
<keyword evidence="2" id="KW-0805">Transcription regulation</keyword>
<name>A0A5P1EUA1_ASPOF</name>
<feature type="region of interest" description="Disordered" evidence="4">
    <location>
        <begin position="1"/>
        <end position="37"/>
    </location>
</feature>
<dbReference type="GO" id="GO:0000978">
    <property type="term" value="F:RNA polymerase II cis-regulatory region sequence-specific DNA binding"/>
    <property type="evidence" value="ECO:0007669"/>
    <property type="project" value="TreeGrafter"/>
</dbReference>
<dbReference type="SUPFAM" id="SSF47113">
    <property type="entry name" value="Histone-fold"/>
    <property type="match status" value="1"/>
</dbReference>
<dbReference type="PANTHER" id="PTHR11064:SF196">
    <property type="entry name" value="NUCLEAR TRANSCRIPTION FACTOR Y SUBUNIT B-6"/>
    <property type="match status" value="1"/>
</dbReference>
<evidence type="ECO:0000256" key="3">
    <source>
        <dbReference type="ARBA" id="ARBA00023163"/>
    </source>
</evidence>
<feature type="region of interest" description="Disordered" evidence="4">
    <location>
        <begin position="101"/>
        <end position="131"/>
    </location>
</feature>
<dbReference type="InterPro" id="IPR009072">
    <property type="entry name" value="Histone-fold"/>
</dbReference>
<evidence type="ECO:0000256" key="1">
    <source>
        <dbReference type="ARBA" id="ARBA00009053"/>
    </source>
</evidence>
<feature type="compositionally biased region" description="Polar residues" evidence="4">
    <location>
        <begin position="11"/>
        <end position="29"/>
    </location>
</feature>